<dbReference type="Proteomes" id="UP001141552">
    <property type="component" value="Unassembled WGS sequence"/>
</dbReference>
<feature type="region of interest" description="Disordered" evidence="2">
    <location>
        <begin position="64"/>
        <end position="93"/>
    </location>
</feature>
<name>A0A9Q0G0V5_9ROSI</name>
<dbReference type="PANTHER" id="PTHR33322:SF18">
    <property type="entry name" value="BAG FAMILY MOLECULAR CHAPERONE REGULATOR 8, CHLOROPLASTIC"/>
    <property type="match status" value="1"/>
</dbReference>
<evidence type="ECO:0000256" key="2">
    <source>
        <dbReference type="SAM" id="MobiDB-lite"/>
    </source>
</evidence>
<evidence type="ECO:0000313" key="3">
    <source>
        <dbReference type="EMBL" id="KAJ4841148.1"/>
    </source>
</evidence>
<organism evidence="3 4">
    <name type="scientific">Turnera subulata</name>
    <dbReference type="NCBI Taxonomy" id="218843"/>
    <lineage>
        <taxon>Eukaryota</taxon>
        <taxon>Viridiplantae</taxon>
        <taxon>Streptophyta</taxon>
        <taxon>Embryophyta</taxon>
        <taxon>Tracheophyta</taxon>
        <taxon>Spermatophyta</taxon>
        <taxon>Magnoliopsida</taxon>
        <taxon>eudicotyledons</taxon>
        <taxon>Gunneridae</taxon>
        <taxon>Pentapetalae</taxon>
        <taxon>rosids</taxon>
        <taxon>fabids</taxon>
        <taxon>Malpighiales</taxon>
        <taxon>Passifloraceae</taxon>
        <taxon>Turnera</taxon>
    </lineage>
</organism>
<gene>
    <name evidence="3" type="ORF">Tsubulata_016907</name>
</gene>
<feature type="compositionally biased region" description="Basic and acidic residues" evidence="2">
    <location>
        <begin position="442"/>
        <end position="455"/>
    </location>
</feature>
<dbReference type="AlphaFoldDB" id="A0A9Q0G0V5"/>
<evidence type="ECO:0000313" key="4">
    <source>
        <dbReference type="Proteomes" id="UP001141552"/>
    </source>
</evidence>
<dbReference type="PANTHER" id="PTHR33322">
    <property type="entry name" value="BAG DOMAIN CONTAINING PROTEIN, EXPRESSED"/>
    <property type="match status" value="1"/>
</dbReference>
<dbReference type="GO" id="GO:0009506">
    <property type="term" value="C:plasmodesma"/>
    <property type="evidence" value="ECO:0007669"/>
    <property type="project" value="TreeGrafter"/>
</dbReference>
<dbReference type="EMBL" id="JAKUCV010002876">
    <property type="protein sequence ID" value="KAJ4841148.1"/>
    <property type="molecule type" value="Genomic_DNA"/>
</dbReference>
<comment type="caution">
    <text evidence="3">The sequence shown here is derived from an EMBL/GenBank/DDBJ whole genome shotgun (WGS) entry which is preliminary data.</text>
</comment>
<feature type="compositionally biased region" description="Polar residues" evidence="2">
    <location>
        <begin position="74"/>
        <end position="86"/>
    </location>
</feature>
<dbReference type="InterPro" id="IPR040400">
    <property type="entry name" value="BAG5/6/7/8"/>
</dbReference>
<reference evidence="3" key="2">
    <citation type="journal article" date="2023" name="Plants (Basel)">
        <title>Annotation of the Turnera subulata (Passifloraceae) Draft Genome Reveals the S-Locus Evolved after the Divergence of Turneroideae from Passifloroideae in a Stepwise Manner.</title>
        <authorList>
            <person name="Henning P.M."/>
            <person name="Roalson E.H."/>
            <person name="Mir W."/>
            <person name="McCubbin A.G."/>
            <person name="Shore J.S."/>
        </authorList>
    </citation>
    <scope>NUCLEOTIDE SEQUENCE</scope>
    <source>
        <strain evidence="3">F60SS</strain>
    </source>
</reference>
<sequence>MASPHHHHHPHCHNHLPTPTTTTTTTCCFSGSYNQCCTQPHHPSPPPPTHLPADPLLQALASLIQQQQQQQQQPNVYTPHTANPSSHKNRHHQNLHFQPQEQYFKSEDQQHQQTQFVLSSLLQRITALESSLHHYATSNSTNAHCPSYSLRDTAARIIQTHFRAFLVRRSRALRQLKDLAFIKSSFNTLKSSISNKAYFDAKVVSHKATDLLLKLDSIQGGDPMIRDGKRAISRDLVRFLDFVDGFTVKRHVNSHKNARNVRLVGNSGNKFGTLKGSNGFGDSSGNQREIVEKLRERVERISGFSRVCENDQEDAELEGFQQLIDDAEGEIENNIKVCVDETNGFSKTRNGVLVKRSGAQPKVKKSVSFAENGNVYRVISSTPDSYVNEDLIITNDSDSGEDIGEVLENPFDETEAKKGIYLATGSDEEAHSEDGGSAQSSDDERSSGRNLRGGDCDNDGYCLDQNRTLVFSAPVPAKMESRADLMKKRKALKIVS</sequence>
<accession>A0A9Q0G0V5</accession>
<keyword evidence="4" id="KW-1185">Reference proteome</keyword>
<proteinExistence type="predicted"/>
<dbReference type="OrthoDB" id="1100735at2759"/>
<keyword evidence="1" id="KW-0143">Chaperone</keyword>
<dbReference type="GO" id="GO:0006457">
    <property type="term" value="P:protein folding"/>
    <property type="evidence" value="ECO:0007669"/>
    <property type="project" value="TreeGrafter"/>
</dbReference>
<reference evidence="3" key="1">
    <citation type="submission" date="2022-02" db="EMBL/GenBank/DDBJ databases">
        <authorList>
            <person name="Henning P.M."/>
            <person name="McCubbin A.G."/>
            <person name="Shore J.S."/>
        </authorList>
    </citation>
    <scope>NUCLEOTIDE SEQUENCE</scope>
    <source>
        <strain evidence="3">F60SS</strain>
        <tissue evidence="3">Leaves</tissue>
    </source>
</reference>
<feature type="region of interest" description="Disordered" evidence="2">
    <location>
        <begin position="426"/>
        <end position="457"/>
    </location>
</feature>
<evidence type="ECO:0008006" key="5">
    <source>
        <dbReference type="Google" id="ProtNLM"/>
    </source>
</evidence>
<protein>
    <recommendedName>
        <fullName evidence="5">BAG domain-containing protein</fullName>
    </recommendedName>
</protein>
<evidence type="ECO:0000256" key="1">
    <source>
        <dbReference type="ARBA" id="ARBA00023186"/>
    </source>
</evidence>